<dbReference type="InterPro" id="IPR036047">
    <property type="entry name" value="F-box-like_dom_sf"/>
</dbReference>
<name>A0A0C9W4W2_9AGAM</name>
<dbReference type="HOGENOM" id="CLU_519888_0_0_1"/>
<dbReference type="SUPFAM" id="SSF81383">
    <property type="entry name" value="F-box domain"/>
    <property type="match status" value="1"/>
</dbReference>
<evidence type="ECO:0000313" key="2">
    <source>
        <dbReference type="EMBL" id="KIJ61568.1"/>
    </source>
</evidence>
<evidence type="ECO:0000259" key="1">
    <source>
        <dbReference type="SMART" id="SM00256"/>
    </source>
</evidence>
<gene>
    <name evidence="2" type="ORF">HYDPIDRAFT_31175</name>
</gene>
<dbReference type="Gene3D" id="1.20.1280.50">
    <property type="match status" value="1"/>
</dbReference>
<dbReference type="EMBL" id="KN839861">
    <property type="protein sequence ID" value="KIJ61568.1"/>
    <property type="molecule type" value="Genomic_DNA"/>
</dbReference>
<organism evidence="2 3">
    <name type="scientific">Hydnomerulius pinastri MD-312</name>
    <dbReference type="NCBI Taxonomy" id="994086"/>
    <lineage>
        <taxon>Eukaryota</taxon>
        <taxon>Fungi</taxon>
        <taxon>Dikarya</taxon>
        <taxon>Basidiomycota</taxon>
        <taxon>Agaricomycotina</taxon>
        <taxon>Agaricomycetes</taxon>
        <taxon>Agaricomycetidae</taxon>
        <taxon>Boletales</taxon>
        <taxon>Boletales incertae sedis</taxon>
        <taxon>Leucogyrophana</taxon>
    </lineage>
</organism>
<accession>A0A0C9W4W2</accession>
<reference evidence="2 3" key="1">
    <citation type="submission" date="2014-04" db="EMBL/GenBank/DDBJ databases">
        <title>Evolutionary Origins and Diversification of the Mycorrhizal Mutualists.</title>
        <authorList>
            <consortium name="DOE Joint Genome Institute"/>
            <consortium name="Mycorrhizal Genomics Consortium"/>
            <person name="Kohler A."/>
            <person name="Kuo A."/>
            <person name="Nagy L.G."/>
            <person name="Floudas D."/>
            <person name="Copeland A."/>
            <person name="Barry K.W."/>
            <person name="Cichocki N."/>
            <person name="Veneault-Fourrey C."/>
            <person name="LaButti K."/>
            <person name="Lindquist E.A."/>
            <person name="Lipzen A."/>
            <person name="Lundell T."/>
            <person name="Morin E."/>
            <person name="Murat C."/>
            <person name="Riley R."/>
            <person name="Ohm R."/>
            <person name="Sun H."/>
            <person name="Tunlid A."/>
            <person name="Henrissat B."/>
            <person name="Grigoriev I.V."/>
            <person name="Hibbett D.S."/>
            <person name="Martin F."/>
        </authorList>
    </citation>
    <scope>NUCLEOTIDE SEQUENCE [LARGE SCALE GENOMIC DNA]</scope>
    <source>
        <strain evidence="2 3">MD-312</strain>
    </source>
</reference>
<dbReference type="AlphaFoldDB" id="A0A0C9W4W2"/>
<dbReference type="Proteomes" id="UP000053820">
    <property type="component" value="Unassembled WGS sequence"/>
</dbReference>
<protein>
    <recommendedName>
        <fullName evidence="1">F-box domain-containing protein</fullName>
    </recommendedName>
</protein>
<sequence length="518" mass="58031">MDGDAKQQGVSHILRLAEELLCHILSFLSFRDIVICASSCRTLRAALDGSTELQYVVELGVNGLSPVVGSHPHLSTSEKLQLLRRAASQWNSAEFIPTTTICPLPDGDPEDEMTGGCMHFSEQPYRGEVIDLRAYKPDPAEQPPSSIRRWSCEDFAQNPSDSVRLIRIDASQDLMVVAAMLGTRFEEDQYLFRLDLFSMSTNEWHPLAGRRPLFSHRATRAGGWAAGRTLVRIHGPFVAFYACPFSDDGLDAWSIQVWNWRERIISDNCVVGDGHFGFTGPHDFDFLDSERLLVYSFTCESAYLSVYSFSDLSKPLEFRTRYAVPIQYPWSSIVNFSSNHVPSQQTCHAHKRSLWVPTLEDRVVALVAGGSFSLIISIRALLHPPTYWKEVRTDGISAIPWETWGPSNARCICQSDIRCISGYRVVLDTRHHGNMVLDFNLCRIRRSGSKIVSNDTISQVSSLSQELTTSLPYAQVKNLPTSELVASMHMDEEMLVVKRFAGATPSFASSLGDEHVVF</sequence>
<evidence type="ECO:0000313" key="3">
    <source>
        <dbReference type="Proteomes" id="UP000053820"/>
    </source>
</evidence>
<dbReference type="Pfam" id="PF00646">
    <property type="entry name" value="F-box"/>
    <property type="match status" value="1"/>
</dbReference>
<dbReference type="SMART" id="SM00256">
    <property type="entry name" value="FBOX"/>
    <property type="match status" value="1"/>
</dbReference>
<dbReference type="InterPro" id="IPR001810">
    <property type="entry name" value="F-box_dom"/>
</dbReference>
<keyword evidence="3" id="KW-1185">Reference proteome</keyword>
<dbReference type="OrthoDB" id="2745718at2759"/>
<proteinExistence type="predicted"/>
<feature type="domain" description="F-box" evidence="1">
    <location>
        <begin position="16"/>
        <end position="56"/>
    </location>
</feature>
<dbReference type="CDD" id="cd09917">
    <property type="entry name" value="F-box_SF"/>
    <property type="match status" value="1"/>
</dbReference>